<dbReference type="NCBIfam" id="TIGR00367">
    <property type="entry name" value="calcium/sodium antiporter"/>
    <property type="match status" value="1"/>
</dbReference>
<feature type="region of interest" description="Disordered" evidence="15">
    <location>
        <begin position="403"/>
        <end position="474"/>
    </location>
</feature>
<evidence type="ECO:0000256" key="5">
    <source>
        <dbReference type="ARBA" id="ARBA00022568"/>
    </source>
</evidence>
<dbReference type="GO" id="GO:0060291">
    <property type="term" value="P:long-term synaptic potentiation"/>
    <property type="evidence" value="ECO:0007669"/>
    <property type="project" value="TreeGrafter"/>
</dbReference>
<keyword evidence="6 16" id="KW-0812">Transmembrane</keyword>
<feature type="transmembrane region" description="Helical" evidence="16">
    <location>
        <begin position="212"/>
        <end position="233"/>
    </location>
</feature>
<feature type="transmembrane region" description="Helical" evidence="16">
    <location>
        <begin position="142"/>
        <end position="160"/>
    </location>
</feature>
<feature type="transmembrane region" description="Helical" evidence="16">
    <location>
        <begin position="612"/>
        <end position="635"/>
    </location>
</feature>
<keyword evidence="5" id="KW-0109">Calcium transport</keyword>
<evidence type="ECO:0000256" key="15">
    <source>
        <dbReference type="SAM" id="MobiDB-lite"/>
    </source>
</evidence>
<evidence type="ECO:0000256" key="4">
    <source>
        <dbReference type="ARBA" id="ARBA00022449"/>
    </source>
</evidence>
<evidence type="ECO:0000256" key="16">
    <source>
        <dbReference type="SAM" id="Phobius"/>
    </source>
</evidence>
<evidence type="ECO:0000256" key="7">
    <source>
        <dbReference type="ARBA" id="ARBA00022737"/>
    </source>
</evidence>
<feature type="transmembrane region" description="Helical" evidence="16">
    <location>
        <begin position="642"/>
        <end position="661"/>
    </location>
</feature>
<protein>
    <submittedName>
        <fullName evidence="19 20">Sodium/potassium/calcium exchanger 2 isoform X1</fullName>
    </submittedName>
</protein>
<keyword evidence="11" id="KW-0406">Ion transport</keyword>
<keyword evidence="9" id="KW-0769">Symport</keyword>
<organism evidence="18 19">
    <name type="scientific">Heterocephalus glaber</name>
    <name type="common">Naked mole rat</name>
    <dbReference type="NCBI Taxonomy" id="10181"/>
    <lineage>
        <taxon>Eukaryota</taxon>
        <taxon>Metazoa</taxon>
        <taxon>Chordata</taxon>
        <taxon>Craniata</taxon>
        <taxon>Vertebrata</taxon>
        <taxon>Euteleostomi</taxon>
        <taxon>Mammalia</taxon>
        <taxon>Eutheria</taxon>
        <taxon>Euarchontoglires</taxon>
        <taxon>Glires</taxon>
        <taxon>Rodentia</taxon>
        <taxon>Hystricomorpha</taxon>
        <taxon>Bathyergidae</taxon>
        <taxon>Heterocephalus</taxon>
    </lineage>
</organism>
<evidence type="ECO:0000256" key="6">
    <source>
        <dbReference type="ARBA" id="ARBA00022692"/>
    </source>
</evidence>
<comment type="subcellular location">
    <subcellularLocation>
        <location evidence="1">Membrane</location>
        <topology evidence="1">Multi-pass membrane protein</topology>
    </subcellularLocation>
</comment>
<dbReference type="CTD" id="25769"/>
<dbReference type="GO" id="GO:0005886">
    <property type="term" value="C:plasma membrane"/>
    <property type="evidence" value="ECO:0007669"/>
    <property type="project" value="TreeGrafter"/>
</dbReference>
<dbReference type="FunFam" id="1.20.1420.30:FF:000002">
    <property type="entry name" value="Sodium/potassium/calcium exchanger 2 isoform 1"/>
    <property type="match status" value="1"/>
</dbReference>
<dbReference type="KEGG" id="hgl:101725592"/>
<dbReference type="GO" id="GO:0005262">
    <property type="term" value="F:calcium channel activity"/>
    <property type="evidence" value="ECO:0007669"/>
    <property type="project" value="TreeGrafter"/>
</dbReference>
<feature type="transmembrane region" description="Helical" evidence="16">
    <location>
        <begin position="482"/>
        <end position="498"/>
    </location>
</feature>
<evidence type="ECO:0000259" key="17">
    <source>
        <dbReference type="Pfam" id="PF01699"/>
    </source>
</evidence>
<dbReference type="FunFam" id="1.20.1420.30:FF:000004">
    <property type="entry name" value="Sodium/potassium/calcium exchanger 2 isoform 1"/>
    <property type="match status" value="1"/>
</dbReference>
<evidence type="ECO:0000256" key="1">
    <source>
        <dbReference type="ARBA" id="ARBA00004141"/>
    </source>
</evidence>
<feature type="transmembrane region" description="Helical" evidence="16">
    <location>
        <begin position="245"/>
        <end position="264"/>
    </location>
</feature>
<feature type="region of interest" description="Disordered" evidence="15">
    <location>
        <begin position="101"/>
        <end position="126"/>
    </location>
</feature>
<comment type="catalytic activity">
    <reaction evidence="14">
        <text>Ca(2+)(out) + K(+)(out) + 4 Na(+)(in) = Ca(2+)(in) + K(+)(in) + 4 Na(+)(out)</text>
        <dbReference type="Rhea" id="RHEA:69967"/>
        <dbReference type="ChEBI" id="CHEBI:29101"/>
        <dbReference type="ChEBI" id="CHEBI:29103"/>
        <dbReference type="ChEBI" id="CHEBI:29108"/>
    </reaction>
</comment>
<proteinExistence type="inferred from homology"/>
<keyword evidence="18" id="KW-1185">Reference proteome</keyword>
<name>A0AAX6NWB0_HETGA</name>
<keyword evidence="3" id="KW-0813">Transport</keyword>
<evidence type="ECO:0000313" key="20">
    <source>
        <dbReference type="RefSeq" id="XP_004838399.1"/>
    </source>
</evidence>
<dbReference type="GO" id="GO:0008273">
    <property type="term" value="F:calcium, potassium:sodium antiporter activity"/>
    <property type="evidence" value="ECO:0007669"/>
    <property type="project" value="TreeGrafter"/>
</dbReference>
<dbReference type="RefSeq" id="XP_004838399.1">
    <property type="nucleotide sequence ID" value="XM_004838342.3"/>
</dbReference>
<feature type="transmembrane region" description="Helical" evidence="16">
    <location>
        <begin position="270"/>
        <end position="291"/>
    </location>
</feature>
<evidence type="ECO:0000256" key="11">
    <source>
        <dbReference type="ARBA" id="ARBA00023065"/>
    </source>
</evidence>
<evidence type="ECO:0000313" key="19">
    <source>
        <dbReference type="RefSeq" id="XP_004838398.1"/>
    </source>
</evidence>
<feature type="transmembrane region" description="Helical" evidence="16">
    <location>
        <begin position="181"/>
        <end position="206"/>
    </location>
</feature>
<feature type="transmembrane region" description="Helical" evidence="16">
    <location>
        <begin position="510"/>
        <end position="533"/>
    </location>
</feature>
<dbReference type="PANTHER" id="PTHR10846:SF41">
    <property type="entry name" value="SODIUM_POTASSIUM_CALCIUM EXCHANGER 2"/>
    <property type="match status" value="1"/>
</dbReference>
<dbReference type="Proteomes" id="UP000694906">
    <property type="component" value="Unplaced"/>
</dbReference>
<comment type="similarity">
    <text evidence="2">Belongs to the Ca(2+):cation antiporter (CaCA) (TC 2.A.19) family. SLC24A subfamily.</text>
</comment>
<evidence type="ECO:0000256" key="10">
    <source>
        <dbReference type="ARBA" id="ARBA00022989"/>
    </source>
</evidence>
<evidence type="ECO:0000313" key="18">
    <source>
        <dbReference type="Proteomes" id="UP000694906"/>
    </source>
</evidence>
<keyword evidence="10 16" id="KW-1133">Transmembrane helix</keyword>
<keyword evidence="4" id="KW-0050">Antiport</keyword>
<dbReference type="RefSeq" id="XP_004838398.1">
    <property type="nucleotide sequence ID" value="XM_004838341.3"/>
</dbReference>
<evidence type="ECO:0000256" key="9">
    <source>
        <dbReference type="ARBA" id="ARBA00022847"/>
    </source>
</evidence>
<dbReference type="InterPro" id="IPR004481">
    <property type="entry name" value="K/Na/Ca-exchanger"/>
</dbReference>
<dbReference type="GO" id="GO:0015293">
    <property type="term" value="F:symporter activity"/>
    <property type="evidence" value="ECO:0007669"/>
    <property type="project" value="UniProtKB-KW"/>
</dbReference>
<feature type="compositionally biased region" description="Polar residues" evidence="15">
    <location>
        <begin position="422"/>
        <end position="448"/>
    </location>
</feature>
<dbReference type="GO" id="GO:0060292">
    <property type="term" value="P:long-term synaptic depression"/>
    <property type="evidence" value="ECO:0007669"/>
    <property type="project" value="TreeGrafter"/>
</dbReference>
<dbReference type="Pfam" id="PF01699">
    <property type="entry name" value="Na_Ca_ex"/>
    <property type="match status" value="2"/>
</dbReference>
<evidence type="ECO:0000256" key="3">
    <source>
        <dbReference type="ARBA" id="ARBA00022448"/>
    </source>
</evidence>
<dbReference type="Gene3D" id="1.20.1420.30">
    <property type="entry name" value="NCX, central ion-binding region"/>
    <property type="match status" value="2"/>
</dbReference>
<feature type="transmembrane region" description="Helical" evidence="16">
    <location>
        <begin position="43"/>
        <end position="63"/>
    </location>
</feature>
<evidence type="ECO:0000256" key="2">
    <source>
        <dbReference type="ARBA" id="ARBA00005364"/>
    </source>
</evidence>
<dbReference type="InterPro" id="IPR044880">
    <property type="entry name" value="NCX_ion-bd_dom_sf"/>
</dbReference>
<accession>A0AAX6NWB0</accession>
<keyword evidence="12 16" id="KW-0472">Membrane</keyword>
<gene>
    <name evidence="19 20" type="primary">Slc24a2</name>
</gene>
<dbReference type="InterPro" id="IPR004837">
    <property type="entry name" value="NaCa_Exmemb"/>
</dbReference>
<evidence type="ECO:0000256" key="12">
    <source>
        <dbReference type="ARBA" id="ARBA00023136"/>
    </source>
</evidence>
<evidence type="ECO:0000256" key="13">
    <source>
        <dbReference type="ARBA" id="ARBA00023180"/>
    </source>
</evidence>
<dbReference type="PANTHER" id="PTHR10846">
    <property type="entry name" value="SODIUM/POTASSIUM/CALCIUM EXCHANGER"/>
    <property type="match status" value="1"/>
</dbReference>
<sequence>MSTTMPRMELHHSTAISLLEEWSCEASLPSYSKQRSVRKRLKLIRILGLFIGLVAISTVPFSISAFSEADTQSTGEARVVSGPSVAHSYRQRTLLDLNDKIQDHTSQPPLPQEGKSENSTDHAQGDYPKDIFSLEERRKGAIILHVIGMIYMFIALAIVCDEFFVPSLTVITEKLGISDDVAGATFMAAGGSAPELFTSLIGVFIAHSNVGIGTIVGSAVFNILFVIGMCALFSREILNLTWWPLFRDVSFYIVDLIMLIIFFLDNVIMWWESMLLLTAYVGYVIFMKFNVQVERWVKQMISRNKVVKVAAPEVQPKSSTARDKDEPALPAKPRLQRGGSSASLHNSLMRNSIFQLMIHTLDPLAEELGSYGKLKYYDTMTEEGRFREKASILHKIAKKKCQVDENERQNGAANHVEKIELPNSTSTEVEMTPSSEASEPVQNGNLSHSIEAAETQKTTETTEEEDDQPLSLAWPSNSRKQATFLIVFPIVFPLWITLPDVRKPSSRKFFPITFFGSITWIAVFSYLMVWWAHQVGETIGISEEIMGLTILAAGTSIPDLITSVIVARKGLGDMAVSSSVGSNIFDITVGLPLPWLLYTLIHSFQPVAVSSNGLFCAIVLLFIMLLFVILSIALCKWRMNKVLGFVMFGLYFVFLVVSVLLEDRILVCPVSI</sequence>
<feature type="domain" description="Sodium/calcium exchanger membrane region" evidence="17">
    <location>
        <begin position="511"/>
        <end position="659"/>
    </location>
</feature>
<keyword evidence="8" id="KW-0106">Calcium</keyword>
<feature type="region of interest" description="Disordered" evidence="15">
    <location>
        <begin position="315"/>
        <end position="343"/>
    </location>
</feature>
<dbReference type="AlphaFoldDB" id="A0AAX6NWB0"/>
<evidence type="ECO:0000256" key="8">
    <source>
        <dbReference type="ARBA" id="ARBA00022837"/>
    </source>
</evidence>
<dbReference type="GeneID" id="101725592"/>
<feature type="compositionally biased region" description="Basic and acidic residues" evidence="15">
    <location>
        <begin position="114"/>
        <end position="126"/>
    </location>
</feature>
<dbReference type="GO" id="GO:0006874">
    <property type="term" value="P:intracellular calcium ion homeostasis"/>
    <property type="evidence" value="ECO:0007669"/>
    <property type="project" value="TreeGrafter"/>
</dbReference>
<evidence type="ECO:0000256" key="14">
    <source>
        <dbReference type="ARBA" id="ARBA00033627"/>
    </source>
</evidence>
<keyword evidence="13" id="KW-0325">Glycoprotein</keyword>
<keyword evidence="7" id="KW-0677">Repeat</keyword>
<feature type="domain" description="Sodium/calcium exchanger membrane region" evidence="17">
    <location>
        <begin position="146"/>
        <end position="287"/>
    </location>
</feature>
<reference evidence="19 20" key="1">
    <citation type="submission" date="2025-04" db="UniProtKB">
        <authorList>
            <consortium name="RefSeq"/>
        </authorList>
    </citation>
    <scope>IDENTIFICATION</scope>
</reference>